<organism evidence="1 2">
    <name type="scientific">Dreissena polymorpha</name>
    <name type="common">Zebra mussel</name>
    <name type="synonym">Mytilus polymorpha</name>
    <dbReference type="NCBI Taxonomy" id="45954"/>
    <lineage>
        <taxon>Eukaryota</taxon>
        <taxon>Metazoa</taxon>
        <taxon>Spiralia</taxon>
        <taxon>Lophotrochozoa</taxon>
        <taxon>Mollusca</taxon>
        <taxon>Bivalvia</taxon>
        <taxon>Autobranchia</taxon>
        <taxon>Heteroconchia</taxon>
        <taxon>Euheterodonta</taxon>
        <taxon>Imparidentia</taxon>
        <taxon>Neoheterodontei</taxon>
        <taxon>Myida</taxon>
        <taxon>Dreissenoidea</taxon>
        <taxon>Dreissenidae</taxon>
        <taxon>Dreissena</taxon>
    </lineage>
</organism>
<gene>
    <name evidence="1" type="ORF">DPMN_093989</name>
</gene>
<reference evidence="1" key="2">
    <citation type="submission" date="2020-11" db="EMBL/GenBank/DDBJ databases">
        <authorList>
            <person name="McCartney M.A."/>
            <person name="Auch B."/>
            <person name="Kono T."/>
            <person name="Mallez S."/>
            <person name="Becker A."/>
            <person name="Gohl D.M."/>
            <person name="Silverstein K.A.T."/>
            <person name="Koren S."/>
            <person name="Bechman K.B."/>
            <person name="Herman A."/>
            <person name="Abrahante J.E."/>
            <person name="Garbe J."/>
        </authorList>
    </citation>
    <scope>NUCLEOTIDE SEQUENCE</scope>
    <source>
        <strain evidence="1">Duluth1</strain>
        <tissue evidence="1">Whole animal</tissue>
    </source>
</reference>
<sequence>MKEFTRLLGRPEVVGFGEVGLDHSVHYSEWLGQAVGGQPKICAFCQYYMGL</sequence>
<reference evidence="1" key="1">
    <citation type="journal article" date="2019" name="bioRxiv">
        <title>The Genome of the Zebra Mussel, Dreissena polymorpha: A Resource for Invasive Species Research.</title>
        <authorList>
            <person name="McCartney M.A."/>
            <person name="Auch B."/>
            <person name="Kono T."/>
            <person name="Mallez S."/>
            <person name="Zhang Y."/>
            <person name="Obille A."/>
            <person name="Becker A."/>
            <person name="Abrahante J.E."/>
            <person name="Garbe J."/>
            <person name="Badalamenti J.P."/>
            <person name="Herman A."/>
            <person name="Mangelson H."/>
            <person name="Liachko I."/>
            <person name="Sullivan S."/>
            <person name="Sone E.D."/>
            <person name="Koren S."/>
            <person name="Silverstein K.A.T."/>
            <person name="Beckman K.B."/>
            <person name="Gohl D.M."/>
        </authorList>
    </citation>
    <scope>NUCLEOTIDE SEQUENCE</scope>
    <source>
        <strain evidence="1">Duluth1</strain>
        <tissue evidence="1">Whole animal</tissue>
    </source>
</reference>
<evidence type="ECO:0000313" key="1">
    <source>
        <dbReference type="EMBL" id="KAH3851507.1"/>
    </source>
</evidence>
<proteinExistence type="predicted"/>
<dbReference type="AlphaFoldDB" id="A0A9D4R2F8"/>
<accession>A0A9D4R2F8</accession>
<evidence type="ECO:0000313" key="2">
    <source>
        <dbReference type="Proteomes" id="UP000828390"/>
    </source>
</evidence>
<protein>
    <submittedName>
        <fullName evidence="1">Uncharacterized protein</fullName>
    </submittedName>
</protein>
<name>A0A9D4R2F8_DREPO</name>
<dbReference type="Proteomes" id="UP000828390">
    <property type="component" value="Unassembled WGS sequence"/>
</dbReference>
<keyword evidence="2" id="KW-1185">Reference proteome</keyword>
<comment type="caution">
    <text evidence="1">The sequence shown here is derived from an EMBL/GenBank/DDBJ whole genome shotgun (WGS) entry which is preliminary data.</text>
</comment>
<dbReference type="EMBL" id="JAIWYP010000003">
    <property type="protein sequence ID" value="KAH3851507.1"/>
    <property type="molecule type" value="Genomic_DNA"/>
</dbReference>